<evidence type="ECO:0000256" key="1">
    <source>
        <dbReference type="ARBA" id="ARBA00004651"/>
    </source>
</evidence>
<feature type="transmembrane region" description="Helical" evidence="7">
    <location>
        <begin position="378"/>
        <end position="400"/>
    </location>
</feature>
<dbReference type="Pfam" id="PF12704">
    <property type="entry name" value="MacB_PCD"/>
    <property type="match status" value="1"/>
</dbReference>
<feature type="domain" description="ABC3 transporter permease C-terminal" evidence="8">
    <location>
        <begin position="295"/>
        <end position="406"/>
    </location>
</feature>
<dbReference type="PANTHER" id="PTHR30572">
    <property type="entry name" value="MEMBRANE COMPONENT OF TRANSPORTER-RELATED"/>
    <property type="match status" value="1"/>
</dbReference>
<gene>
    <name evidence="10" type="ORF">GCM10009680_60010</name>
</gene>
<evidence type="ECO:0000313" key="11">
    <source>
        <dbReference type="Proteomes" id="UP001499947"/>
    </source>
</evidence>
<dbReference type="InterPro" id="IPR050250">
    <property type="entry name" value="Macrolide_Exporter_MacB"/>
</dbReference>
<feature type="transmembrane region" description="Helical" evidence="7">
    <location>
        <begin position="344"/>
        <end position="366"/>
    </location>
</feature>
<keyword evidence="4 7" id="KW-1133">Transmembrane helix</keyword>
<dbReference type="EMBL" id="BAAALR010000069">
    <property type="protein sequence ID" value="GAA1711121.1"/>
    <property type="molecule type" value="Genomic_DNA"/>
</dbReference>
<evidence type="ECO:0000313" key="10">
    <source>
        <dbReference type="EMBL" id="GAA1711121.1"/>
    </source>
</evidence>
<comment type="caution">
    <text evidence="10">The sequence shown here is derived from an EMBL/GenBank/DDBJ whole genome shotgun (WGS) entry which is preliminary data.</text>
</comment>
<keyword evidence="11" id="KW-1185">Reference proteome</keyword>
<sequence length="414" mass="42351">MSRRPGPRRRTAARPTTARRLTPHRLSPADTLRVGSVGLRTRPTRVLLSALGIAIGIAAMVAVVAVSASSQAAFNAQLASVGTNMLTVTPGKDFVGEPAPLPENAAEMVRHIAPVENAAATGSVKGAKVYRNDRIPKAASRGIGVFGAGLGLPRTVGLHMAAGTWLNGAQSRYPAVVLGTTAAENLGITTPGAQIWLGEQWFTVTGILQKAPLAPELDSAALIGWDAAKTHLGFDGRPTMIYTRTADSKVDQVRGVLAATVNPEAPNEVTVSRPSDALSAKQAANRAFTGLLVGIGAIALLVGGVGVANTMVIAVLERRGEIGLRRALGATRGQIRTQFLTESVMLSALGGISGAALGAGASAGYALSQNWQVVVPPWALAVGVGATMAIGALAGLWPAVRAARLAPRAALSGP</sequence>
<feature type="transmembrane region" description="Helical" evidence="7">
    <location>
        <begin position="46"/>
        <end position="68"/>
    </location>
</feature>
<evidence type="ECO:0000256" key="3">
    <source>
        <dbReference type="ARBA" id="ARBA00022692"/>
    </source>
</evidence>
<evidence type="ECO:0000256" key="2">
    <source>
        <dbReference type="ARBA" id="ARBA00022475"/>
    </source>
</evidence>
<comment type="subcellular location">
    <subcellularLocation>
        <location evidence="1">Cell membrane</location>
        <topology evidence="1">Multi-pass membrane protein</topology>
    </subcellularLocation>
</comment>
<comment type="similarity">
    <text evidence="6">Belongs to the ABC-4 integral membrane protein family.</text>
</comment>
<evidence type="ECO:0000256" key="4">
    <source>
        <dbReference type="ARBA" id="ARBA00022989"/>
    </source>
</evidence>
<dbReference type="Pfam" id="PF02687">
    <property type="entry name" value="FtsX"/>
    <property type="match status" value="1"/>
</dbReference>
<name>A0ABN2ITG6_9ACTN</name>
<accession>A0ABN2ITG6</accession>
<evidence type="ECO:0000256" key="6">
    <source>
        <dbReference type="ARBA" id="ARBA00038076"/>
    </source>
</evidence>
<dbReference type="Proteomes" id="UP001499947">
    <property type="component" value="Unassembled WGS sequence"/>
</dbReference>
<protein>
    <submittedName>
        <fullName evidence="10">ABC transporter permease</fullName>
    </submittedName>
</protein>
<keyword evidence="2" id="KW-1003">Cell membrane</keyword>
<proteinExistence type="inferred from homology"/>
<evidence type="ECO:0000259" key="8">
    <source>
        <dbReference type="Pfam" id="PF02687"/>
    </source>
</evidence>
<evidence type="ECO:0000256" key="7">
    <source>
        <dbReference type="SAM" id="Phobius"/>
    </source>
</evidence>
<dbReference type="RefSeq" id="WP_211124365.1">
    <property type="nucleotide sequence ID" value="NZ_BAAALR010000069.1"/>
</dbReference>
<reference evidence="10 11" key="1">
    <citation type="journal article" date="2019" name="Int. J. Syst. Evol. Microbiol.">
        <title>The Global Catalogue of Microorganisms (GCM) 10K type strain sequencing project: providing services to taxonomists for standard genome sequencing and annotation.</title>
        <authorList>
            <consortium name="The Broad Institute Genomics Platform"/>
            <consortium name="The Broad Institute Genome Sequencing Center for Infectious Disease"/>
            <person name="Wu L."/>
            <person name="Ma J."/>
        </authorList>
    </citation>
    <scope>NUCLEOTIDE SEQUENCE [LARGE SCALE GENOMIC DNA]</scope>
    <source>
        <strain evidence="10 11">JCM 13244</strain>
    </source>
</reference>
<organism evidence="10 11">
    <name type="scientific">Streptomyces yatensis</name>
    <dbReference type="NCBI Taxonomy" id="155177"/>
    <lineage>
        <taxon>Bacteria</taxon>
        <taxon>Bacillati</taxon>
        <taxon>Actinomycetota</taxon>
        <taxon>Actinomycetes</taxon>
        <taxon>Kitasatosporales</taxon>
        <taxon>Streptomycetaceae</taxon>
        <taxon>Streptomyces</taxon>
        <taxon>Streptomyces violaceusniger group</taxon>
    </lineage>
</organism>
<evidence type="ECO:0000256" key="5">
    <source>
        <dbReference type="ARBA" id="ARBA00023136"/>
    </source>
</evidence>
<keyword evidence="3 7" id="KW-0812">Transmembrane</keyword>
<feature type="transmembrane region" description="Helical" evidence="7">
    <location>
        <begin position="291"/>
        <end position="316"/>
    </location>
</feature>
<dbReference type="InterPro" id="IPR025857">
    <property type="entry name" value="MacB_PCD"/>
</dbReference>
<feature type="domain" description="MacB-like periplasmic core" evidence="9">
    <location>
        <begin position="47"/>
        <end position="254"/>
    </location>
</feature>
<dbReference type="PANTHER" id="PTHR30572:SF4">
    <property type="entry name" value="ABC TRANSPORTER PERMEASE YTRF"/>
    <property type="match status" value="1"/>
</dbReference>
<dbReference type="InterPro" id="IPR003838">
    <property type="entry name" value="ABC3_permease_C"/>
</dbReference>
<keyword evidence="5 7" id="KW-0472">Membrane</keyword>
<evidence type="ECO:0000259" key="9">
    <source>
        <dbReference type="Pfam" id="PF12704"/>
    </source>
</evidence>